<feature type="transmembrane region" description="Helical" evidence="1">
    <location>
        <begin position="6"/>
        <end position="31"/>
    </location>
</feature>
<evidence type="ECO:0000256" key="1">
    <source>
        <dbReference type="SAM" id="Phobius"/>
    </source>
</evidence>
<reference evidence="2" key="1">
    <citation type="submission" date="2023-01" db="EMBL/GenBank/DDBJ databases">
        <title>The chitinases involved in constricting ring structure development in the nematode-trapping fungus Drechslerella dactyloides.</title>
        <authorList>
            <person name="Wang R."/>
            <person name="Zhang L."/>
            <person name="Tang P."/>
            <person name="Li S."/>
            <person name="Liang L."/>
        </authorList>
    </citation>
    <scope>NUCLEOTIDE SEQUENCE</scope>
    <source>
        <strain evidence="2">YMF1.00031</strain>
    </source>
</reference>
<keyword evidence="1" id="KW-1133">Transmembrane helix</keyword>
<organism evidence="2 3">
    <name type="scientific">Drechslerella dactyloides</name>
    <name type="common">Nematode-trapping fungus</name>
    <name type="synonym">Arthrobotrys dactyloides</name>
    <dbReference type="NCBI Taxonomy" id="74499"/>
    <lineage>
        <taxon>Eukaryota</taxon>
        <taxon>Fungi</taxon>
        <taxon>Dikarya</taxon>
        <taxon>Ascomycota</taxon>
        <taxon>Pezizomycotina</taxon>
        <taxon>Orbiliomycetes</taxon>
        <taxon>Orbiliales</taxon>
        <taxon>Orbiliaceae</taxon>
        <taxon>Drechslerella</taxon>
    </lineage>
</organism>
<keyword evidence="1" id="KW-0472">Membrane</keyword>
<dbReference type="EMBL" id="JAQGDS010000003">
    <property type="protein sequence ID" value="KAJ6261996.1"/>
    <property type="molecule type" value="Genomic_DNA"/>
</dbReference>
<evidence type="ECO:0000313" key="2">
    <source>
        <dbReference type="EMBL" id="KAJ6261996.1"/>
    </source>
</evidence>
<sequence length="98" mass="10989">MEWTVTSLVMHTLCFLIFFLTIDLILVVSGLKQRFANWLRERVASWRGRRLARQAGETDPAVAQKLMEEESDAGAESGYADSVEDKVEYSNGLGMCDG</sequence>
<accession>A0AAD6J0P2</accession>
<keyword evidence="3" id="KW-1185">Reference proteome</keyword>
<gene>
    <name evidence="2" type="ORF">Dda_2797</name>
</gene>
<keyword evidence="1" id="KW-0812">Transmembrane</keyword>
<protein>
    <submittedName>
        <fullName evidence="2">Uncharacterized protein</fullName>
    </submittedName>
</protein>
<dbReference type="Proteomes" id="UP001221413">
    <property type="component" value="Unassembled WGS sequence"/>
</dbReference>
<comment type="caution">
    <text evidence="2">The sequence shown here is derived from an EMBL/GenBank/DDBJ whole genome shotgun (WGS) entry which is preliminary data.</text>
</comment>
<dbReference type="AlphaFoldDB" id="A0AAD6J0P2"/>
<evidence type="ECO:0000313" key="3">
    <source>
        <dbReference type="Proteomes" id="UP001221413"/>
    </source>
</evidence>
<name>A0AAD6J0P2_DREDA</name>
<proteinExistence type="predicted"/>